<feature type="transmembrane region" description="Helical" evidence="1">
    <location>
        <begin position="155"/>
        <end position="176"/>
    </location>
</feature>
<dbReference type="EMBL" id="LT629973">
    <property type="protein sequence ID" value="SEH89324.1"/>
    <property type="molecule type" value="Genomic_DNA"/>
</dbReference>
<feature type="domain" description="Acyltransferase 3" evidence="2">
    <location>
        <begin position="15"/>
        <end position="339"/>
    </location>
</feature>
<evidence type="ECO:0000256" key="1">
    <source>
        <dbReference type="SAM" id="Phobius"/>
    </source>
</evidence>
<keyword evidence="1" id="KW-0812">Transmembrane</keyword>
<feature type="transmembrane region" description="Helical" evidence="1">
    <location>
        <begin position="37"/>
        <end position="56"/>
    </location>
</feature>
<dbReference type="InterPro" id="IPR002656">
    <property type="entry name" value="Acyl_transf_3_dom"/>
</dbReference>
<dbReference type="AlphaFoldDB" id="A0A1H6LKX5"/>
<feature type="transmembrane region" description="Helical" evidence="1">
    <location>
        <begin position="77"/>
        <end position="100"/>
    </location>
</feature>
<dbReference type="PANTHER" id="PTHR37312">
    <property type="entry name" value="MEMBRANE-BOUND ACYLTRANSFERASE YKRP-RELATED"/>
    <property type="match status" value="1"/>
</dbReference>
<feature type="transmembrane region" description="Helical" evidence="1">
    <location>
        <begin position="182"/>
        <end position="202"/>
    </location>
</feature>
<organism evidence="3 4">
    <name type="scientific">Akkermansia glycaniphila</name>
    <dbReference type="NCBI Taxonomy" id="1679444"/>
    <lineage>
        <taxon>Bacteria</taxon>
        <taxon>Pseudomonadati</taxon>
        <taxon>Verrucomicrobiota</taxon>
        <taxon>Verrucomicrobiia</taxon>
        <taxon>Verrucomicrobiales</taxon>
        <taxon>Akkermansiaceae</taxon>
        <taxon>Akkermansia</taxon>
    </lineage>
</organism>
<sequence>MSDGDNLNSGALRVAFIDTLRGVAMLLVIFHHCGAPGSDLILAFHMPLFFWLSGYVQSLQKGDISLWVTIKKRFVRLMLPYFGFELINLGISLVFYPHLLHANNFQSALWSIASCVNVPVYYGICLRLWFLPCMFVVGILYALIAKMIEWRHGSVAKWSWACGLAFILLSFAVNTAMPEGRLPFALDTGLVGAGFLFFGIACRPYVDWLYVQKWYVLAAVAIIGGGGVYAAQELNSSLFLMYVDQYGDYLYAMPGALAGCFFACSLVFLCKDMLPVRMVNYLSRNSLAIFPVHLDILFLVSVLLKSVDSLQLFPFSSNNFVFKVIFVCVLMIPCIWVVNRFFPVLAGKGWKKREPRQ</sequence>
<feature type="transmembrane region" description="Helical" evidence="1">
    <location>
        <begin position="282"/>
        <end position="304"/>
    </location>
</feature>
<gene>
    <name evidence="3" type="ORF">PYTT_1506</name>
</gene>
<feature type="transmembrane region" description="Helical" evidence="1">
    <location>
        <begin position="324"/>
        <end position="346"/>
    </location>
</feature>
<feature type="transmembrane region" description="Helical" evidence="1">
    <location>
        <begin position="251"/>
        <end position="270"/>
    </location>
</feature>
<dbReference type="STRING" id="1679444.PYTT_1506"/>
<dbReference type="KEGG" id="agl:PYTT_1506"/>
<keyword evidence="1" id="KW-1133">Transmembrane helix</keyword>
<proteinExistence type="predicted"/>
<dbReference type="PANTHER" id="PTHR37312:SF1">
    <property type="entry name" value="MEMBRANE-BOUND ACYLTRANSFERASE YKRP-RELATED"/>
    <property type="match status" value="1"/>
</dbReference>
<dbReference type="GO" id="GO:0016747">
    <property type="term" value="F:acyltransferase activity, transferring groups other than amino-acyl groups"/>
    <property type="evidence" value="ECO:0007669"/>
    <property type="project" value="InterPro"/>
</dbReference>
<keyword evidence="1" id="KW-0472">Membrane</keyword>
<keyword evidence="4" id="KW-1185">Reference proteome</keyword>
<dbReference type="Proteomes" id="UP000176204">
    <property type="component" value="Chromosome I"/>
</dbReference>
<evidence type="ECO:0000259" key="2">
    <source>
        <dbReference type="Pfam" id="PF01757"/>
    </source>
</evidence>
<dbReference type="RefSeq" id="WP_172801786.1">
    <property type="nucleotide sequence ID" value="NZ_LIGX01000035.1"/>
</dbReference>
<feature type="transmembrane region" description="Helical" evidence="1">
    <location>
        <begin position="214"/>
        <end position="231"/>
    </location>
</feature>
<protein>
    <submittedName>
        <fullName evidence="3">Acyltransferase family</fullName>
    </submittedName>
</protein>
<dbReference type="InterPro" id="IPR052734">
    <property type="entry name" value="Nod_factor_acetyltransferase"/>
</dbReference>
<accession>A0A1H6LKX5</accession>
<name>A0A1H6LKX5_9BACT</name>
<evidence type="ECO:0000313" key="4">
    <source>
        <dbReference type="Proteomes" id="UP000176204"/>
    </source>
</evidence>
<reference evidence="4" key="1">
    <citation type="submission" date="2016-09" db="EMBL/GenBank/DDBJ databases">
        <authorList>
            <person name="Koehorst J."/>
        </authorList>
    </citation>
    <scope>NUCLEOTIDE SEQUENCE [LARGE SCALE GENOMIC DNA]</scope>
</reference>
<evidence type="ECO:0000313" key="3">
    <source>
        <dbReference type="EMBL" id="SEH89324.1"/>
    </source>
</evidence>
<keyword evidence="3" id="KW-0808">Transferase</keyword>
<keyword evidence="3" id="KW-0012">Acyltransferase</keyword>
<feature type="transmembrane region" description="Helical" evidence="1">
    <location>
        <begin position="120"/>
        <end position="143"/>
    </location>
</feature>
<dbReference type="Pfam" id="PF01757">
    <property type="entry name" value="Acyl_transf_3"/>
    <property type="match status" value="1"/>
</dbReference>